<sequence length="75" mass="8838">MQDGITSHTAIPVKAFLIQKFREDKIISRRCIFPWPPRSPDLAPADFCLWGYLKPRVYRFSQSNLSELNDTIRRE</sequence>
<dbReference type="AlphaFoldDB" id="A0A4Y2NU20"/>
<dbReference type="PANTHER" id="PTHR47326:SF1">
    <property type="entry name" value="HTH PSQ-TYPE DOMAIN-CONTAINING PROTEIN"/>
    <property type="match status" value="1"/>
</dbReference>
<dbReference type="PANTHER" id="PTHR47326">
    <property type="entry name" value="TRANSPOSABLE ELEMENT TC3 TRANSPOSASE-LIKE PROTEIN"/>
    <property type="match status" value="1"/>
</dbReference>
<name>A0A4Y2NU20_ARAVE</name>
<comment type="caution">
    <text evidence="1">The sequence shown here is derived from an EMBL/GenBank/DDBJ whole genome shotgun (WGS) entry which is preliminary data.</text>
</comment>
<organism evidence="1 2">
    <name type="scientific">Araneus ventricosus</name>
    <name type="common">Orbweaver spider</name>
    <name type="synonym">Epeira ventricosa</name>
    <dbReference type="NCBI Taxonomy" id="182803"/>
    <lineage>
        <taxon>Eukaryota</taxon>
        <taxon>Metazoa</taxon>
        <taxon>Ecdysozoa</taxon>
        <taxon>Arthropoda</taxon>
        <taxon>Chelicerata</taxon>
        <taxon>Arachnida</taxon>
        <taxon>Araneae</taxon>
        <taxon>Araneomorphae</taxon>
        <taxon>Entelegynae</taxon>
        <taxon>Araneoidea</taxon>
        <taxon>Araneidae</taxon>
        <taxon>Araneus</taxon>
    </lineage>
</organism>
<feature type="non-terminal residue" evidence="1">
    <location>
        <position position="75"/>
    </location>
</feature>
<reference evidence="1 2" key="1">
    <citation type="journal article" date="2019" name="Sci. Rep.">
        <title>Orb-weaving spider Araneus ventricosus genome elucidates the spidroin gene catalogue.</title>
        <authorList>
            <person name="Kono N."/>
            <person name="Nakamura H."/>
            <person name="Ohtoshi R."/>
            <person name="Moran D.A.P."/>
            <person name="Shinohara A."/>
            <person name="Yoshida Y."/>
            <person name="Fujiwara M."/>
            <person name="Mori M."/>
            <person name="Tomita M."/>
            <person name="Arakawa K."/>
        </authorList>
    </citation>
    <scope>NUCLEOTIDE SEQUENCE [LARGE SCALE GENOMIC DNA]</scope>
</reference>
<dbReference type="OrthoDB" id="7787442at2759"/>
<keyword evidence="2" id="KW-1185">Reference proteome</keyword>
<gene>
    <name evidence="1" type="ORF">AVEN_244963_1</name>
</gene>
<accession>A0A4Y2NU20</accession>
<dbReference type="InterPro" id="IPR036397">
    <property type="entry name" value="RNaseH_sf"/>
</dbReference>
<dbReference type="Proteomes" id="UP000499080">
    <property type="component" value="Unassembled WGS sequence"/>
</dbReference>
<dbReference type="EMBL" id="BGPR01129344">
    <property type="protein sequence ID" value="GBN41860.1"/>
    <property type="molecule type" value="Genomic_DNA"/>
</dbReference>
<dbReference type="GO" id="GO:0003676">
    <property type="term" value="F:nucleic acid binding"/>
    <property type="evidence" value="ECO:0007669"/>
    <property type="project" value="InterPro"/>
</dbReference>
<proteinExistence type="predicted"/>
<evidence type="ECO:0008006" key="3">
    <source>
        <dbReference type="Google" id="ProtNLM"/>
    </source>
</evidence>
<protein>
    <recommendedName>
        <fullName evidence="3">Tc1-like transposase DDE domain-containing protein</fullName>
    </recommendedName>
</protein>
<evidence type="ECO:0000313" key="2">
    <source>
        <dbReference type="Proteomes" id="UP000499080"/>
    </source>
</evidence>
<dbReference type="Gene3D" id="3.30.420.10">
    <property type="entry name" value="Ribonuclease H-like superfamily/Ribonuclease H"/>
    <property type="match status" value="1"/>
</dbReference>
<evidence type="ECO:0000313" key="1">
    <source>
        <dbReference type="EMBL" id="GBN41860.1"/>
    </source>
</evidence>